<dbReference type="Pfam" id="PF00484">
    <property type="entry name" value="Pro_CA"/>
    <property type="match status" value="1"/>
</dbReference>
<keyword evidence="4 6" id="KW-0862">Zinc</keyword>
<comment type="caution">
    <text evidence="7">The sequence shown here is derived from an EMBL/GenBank/DDBJ whole genome shotgun (WGS) entry which is preliminary data.</text>
</comment>
<evidence type="ECO:0000256" key="5">
    <source>
        <dbReference type="ARBA" id="ARBA00048348"/>
    </source>
</evidence>
<dbReference type="Proteomes" id="UP000295188">
    <property type="component" value="Unassembled WGS sequence"/>
</dbReference>
<dbReference type="PANTHER" id="PTHR43175:SF3">
    <property type="entry name" value="CARBON DISULFIDE HYDROLASE"/>
    <property type="match status" value="1"/>
</dbReference>
<accession>A0A4R3K6K8</accession>
<dbReference type="SUPFAM" id="SSF53056">
    <property type="entry name" value="beta-carbonic anhydrase, cab"/>
    <property type="match status" value="1"/>
</dbReference>
<dbReference type="PANTHER" id="PTHR43175">
    <property type="entry name" value="CARBONIC ANHYDRASE"/>
    <property type="match status" value="1"/>
</dbReference>
<dbReference type="GO" id="GO:0004089">
    <property type="term" value="F:carbonate dehydratase activity"/>
    <property type="evidence" value="ECO:0007669"/>
    <property type="project" value="UniProtKB-EC"/>
</dbReference>
<evidence type="ECO:0000256" key="2">
    <source>
        <dbReference type="ARBA" id="ARBA00012925"/>
    </source>
</evidence>
<reference evidence="7 8" key="1">
    <citation type="submission" date="2019-03" db="EMBL/GenBank/DDBJ databases">
        <title>Genomic Encyclopedia of Type Strains, Phase IV (KMG-IV): sequencing the most valuable type-strain genomes for metagenomic binning, comparative biology and taxonomic classification.</title>
        <authorList>
            <person name="Goeker M."/>
        </authorList>
    </citation>
    <scope>NUCLEOTIDE SEQUENCE [LARGE SCALE GENOMIC DNA]</scope>
    <source>
        <strain evidence="7 8">DSM 20467</strain>
    </source>
</reference>
<dbReference type="AlphaFoldDB" id="A0A4R3K6K8"/>
<comment type="cofactor">
    <cofactor evidence="6">
        <name>Zn(2+)</name>
        <dbReference type="ChEBI" id="CHEBI:29105"/>
    </cofactor>
    <text evidence="6">Binds 1 zinc ion per subunit.</text>
</comment>
<sequence length="181" mass="20096">MDIVDKILQANDKFLGDFSPTEYSKIPRWKTAIVTCMDTRLVNLLEAAAGIKRGDVKMIKTAGNIVDKNFNDVIKSLMVCVYELQVKKVVVIGHYKCGMEKTSSESMEKHMLERGIEGDVIAEIEPLLKKWADAFCQPKQNVIDSVNNIKACKYLPADIAVCGFVIDPLTGKLTLVTDGRA</sequence>
<dbReference type="Gene3D" id="3.40.1050.10">
    <property type="entry name" value="Carbonic anhydrase"/>
    <property type="match status" value="1"/>
</dbReference>
<dbReference type="GO" id="GO:0008270">
    <property type="term" value="F:zinc ion binding"/>
    <property type="evidence" value="ECO:0007669"/>
    <property type="project" value="InterPro"/>
</dbReference>
<comment type="catalytic activity">
    <reaction evidence="5">
        <text>hydrogencarbonate + H(+) = CO2 + H2O</text>
        <dbReference type="Rhea" id="RHEA:10748"/>
        <dbReference type="ChEBI" id="CHEBI:15377"/>
        <dbReference type="ChEBI" id="CHEBI:15378"/>
        <dbReference type="ChEBI" id="CHEBI:16526"/>
        <dbReference type="ChEBI" id="CHEBI:17544"/>
        <dbReference type="EC" id="4.2.1.1"/>
    </reaction>
</comment>
<dbReference type="OrthoDB" id="9792260at2"/>
<feature type="binding site" evidence="6">
    <location>
        <position position="38"/>
    </location>
    <ligand>
        <name>Zn(2+)</name>
        <dbReference type="ChEBI" id="CHEBI:29105"/>
    </ligand>
</feature>
<comment type="similarity">
    <text evidence="1">Belongs to the beta-class carbonic anhydrase family.</text>
</comment>
<evidence type="ECO:0000256" key="3">
    <source>
        <dbReference type="ARBA" id="ARBA00022723"/>
    </source>
</evidence>
<dbReference type="CDD" id="cd03379">
    <property type="entry name" value="beta_CA_cladeD"/>
    <property type="match status" value="1"/>
</dbReference>
<gene>
    <name evidence="7" type="ORF">EDC37_11062</name>
</gene>
<keyword evidence="8" id="KW-1185">Reference proteome</keyword>
<feature type="binding site" evidence="6">
    <location>
        <position position="94"/>
    </location>
    <ligand>
        <name>Zn(2+)</name>
        <dbReference type="ChEBI" id="CHEBI:29105"/>
    </ligand>
</feature>
<dbReference type="SMART" id="SM00947">
    <property type="entry name" value="Pro_CA"/>
    <property type="match status" value="1"/>
</dbReference>
<name>A0A4R3K6K8_9FIRM</name>
<organism evidence="7 8">
    <name type="scientific">Pectinatus cerevisiiphilus</name>
    <dbReference type="NCBI Taxonomy" id="86956"/>
    <lineage>
        <taxon>Bacteria</taxon>
        <taxon>Bacillati</taxon>
        <taxon>Bacillota</taxon>
        <taxon>Negativicutes</taxon>
        <taxon>Selenomonadales</taxon>
        <taxon>Selenomonadaceae</taxon>
        <taxon>Pectinatus</taxon>
    </lineage>
</organism>
<dbReference type="InterPro" id="IPR001765">
    <property type="entry name" value="Carbonic_anhydrase"/>
</dbReference>
<evidence type="ECO:0000313" key="8">
    <source>
        <dbReference type="Proteomes" id="UP000295188"/>
    </source>
</evidence>
<proteinExistence type="inferred from homology"/>
<dbReference type="EC" id="4.2.1.1" evidence="2"/>
<dbReference type="RefSeq" id="WP_132550000.1">
    <property type="nucleotide sequence ID" value="NZ_SMAA01000010.1"/>
</dbReference>
<evidence type="ECO:0000256" key="1">
    <source>
        <dbReference type="ARBA" id="ARBA00006217"/>
    </source>
</evidence>
<protein>
    <recommendedName>
        <fullName evidence="2">carbonic anhydrase</fullName>
        <ecNumber evidence="2">4.2.1.1</ecNumber>
    </recommendedName>
</protein>
<keyword evidence="3 6" id="KW-0479">Metal-binding</keyword>
<evidence type="ECO:0000256" key="6">
    <source>
        <dbReference type="PIRSR" id="PIRSR601765-1"/>
    </source>
</evidence>
<feature type="binding site" evidence="6">
    <location>
        <position position="97"/>
    </location>
    <ligand>
        <name>Zn(2+)</name>
        <dbReference type="ChEBI" id="CHEBI:29105"/>
    </ligand>
</feature>
<dbReference type="InterPro" id="IPR036874">
    <property type="entry name" value="Carbonic_anhydrase_sf"/>
</dbReference>
<feature type="binding site" evidence="6">
    <location>
        <position position="36"/>
    </location>
    <ligand>
        <name>Zn(2+)</name>
        <dbReference type="ChEBI" id="CHEBI:29105"/>
    </ligand>
</feature>
<evidence type="ECO:0000313" key="7">
    <source>
        <dbReference type="EMBL" id="TCS78427.1"/>
    </source>
</evidence>
<dbReference type="EMBL" id="SMAA01000010">
    <property type="protein sequence ID" value="TCS78427.1"/>
    <property type="molecule type" value="Genomic_DNA"/>
</dbReference>
<evidence type="ECO:0000256" key="4">
    <source>
        <dbReference type="ARBA" id="ARBA00022833"/>
    </source>
</evidence>